<gene>
    <name evidence="1" type="ORF">T07_954</name>
</gene>
<dbReference type="AlphaFoldDB" id="A0A0V0REU6"/>
<protein>
    <submittedName>
        <fullName evidence="1">Uncharacterized protein</fullName>
    </submittedName>
</protein>
<accession>A0A0V0REU6</accession>
<proteinExistence type="predicted"/>
<evidence type="ECO:0000313" key="2">
    <source>
        <dbReference type="Proteomes" id="UP000054630"/>
    </source>
</evidence>
<dbReference type="EMBL" id="JYDL01000229">
    <property type="protein sequence ID" value="KRX13041.1"/>
    <property type="molecule type" value="Genomic_DNA"/>
</dbReference>
<sequence>MKYFYFHAVHLVLSKFIKNGFAAVFLYSNLICKFLHNYKVNILSGNQLPICKQYSNTECCIASPIIWASQLSDAESNCVL</sequence>
<evidence type="ECO:0000313" key="1">
    <source>
        <dbReference type="EMBL" id="KRX13041.1"/>
    </source>
</evidence>
<comment type="caution">
    <text evidence="1">The sequence shown here is derived from an EMBL/GenBank/DDBJ whole genome shotgun (WGS) entry which is preliminary data.</text>
</comment>
<keyword evidence="2" id="KW-1185">Reference proteome</keyword>
<dbReference type="Proteomes" id="UP000054630">
    <property type="component" value="Unassembled WGS sequence"/>
</dbReference>
<name>A0A0V0REU6_9BILA</name>
<reference evidence="1 2" key="1">
    <citation type="submission" date="2015-01" db="EMBL/GenBank/DDBJ databases">
        <title>Evolution of Trichinella species and genotypes.</title>
        <authorList>
            <person name="Korhonen P.K."/>
            <person name="Edoardo P."/>
            <person name="Giuseppe L.R."/>
            <person name="Gasser R.B."/>
        </authorList>
    </citation>
    <scope>NUCLEOTIDE SEQUENCE [LARGE SCALE GENOMIC DNA]</scope>
    <source>
        <strain evidence="1">ISS37</strain>
    </source>
</reference>
<organism evidence="1 2">
    <name type="scientific">Trichinella nelsoni</name>
    <dbReference type="NCBI Taxonomy" id="6336"/>
    <lineage>
        <taxon>Eukaryota</taxon>
        <taxon>Metazoa</taxon>
        <taxon>Ecdysozoa</taxon>
        <taxon>Nematoda</taxon>
        <taxon>Enoplea</taxon>
        <taxon>Dorylaimia</taxon>
        <taxon>Trichinellida</taxon>
        <taxon>Trichinellidae</taxon>
        <taxon>Trichinella</taxon>
    </lineage>
</organism>